<evidence type="ECO:0000256" key="3">
    <source>
        <dbReference type="ARBA" id="ARBA00022475"/>
    </source>
</evidence>
<reference evidence="9 10" key="1">
    <citation type="submission" date="2017-04" db="EMBL/GenBank/DDBJ databases">
        <title>The whole genome sequencing and assembly of Halobacillus mangrovi strain.</title>
        <authorList>
            <person name="Lee S.-J."/>
            <person name="Park M.-K."/>
            <person name="Kim J.-Y."/>
            <person name="Lee Y.-J."/>
            <person name="Yi H."/>
            <person name="Bahn Y.-S."/>
            <person name="Kim J.F."/>
            <person name="Lee D.-W."/>
        </authorList>
    </citation>
    <scope>NUCLEOTIDE SEQUENCE [LARGE SCALE GENOMIC DNA]</scope>
    <source>
        <strain evidence="9 10">KTB 131</strain>
    </source>
</reference>
<dbReference type="Pfam" id="PF01757">
    <property type="entry name" value="Acyl_transf_3"/>
    <property type="match status" value="1"/>
</dbReference>
<evidence type="ECO:0000256" key="2">
    <source>
        <dbReference type="ARBA" id="ARBA00007400"/>
    </source>
</evidence>
<keyword evidence="6 7" id="KW-0472">Membrane</keyword>
<keyword evidence="3" id="KW-1003">Cell membrane</keyword>
<keyword evidence="5 7" id="KW-1133">Transmembrane helix</keyword>
<feature type="transmembrane region" description="Helical" evidence="7">
    <location>
        <begin position="48"/>
        <end position="65"/>
    </location>
</feature>
<name>A0A1W5ZST1_9BACI</name>
<evidence type="ECO:0000256" key="4">
    <source>
        <dbReference type="ARBA" id="ARBA00022692"/>
    </source>
</evidence>
<evidence type="ECO:0000256" key="6">
    <source>
        <dbReference type="ARBA" id="ARBA00023136"/>
    </source>
</evidence>
<dbReference type="EMBL" id="CP020772">
    <property type="protein sequence ID" value="ARI76307.1"/>
    <property type="molecule type" value="Genomic_DNA"/>
</dbReference>
<accession>A0A1W5ZST1</accession>
<feature type="transmembrane region" description="Helical" evidence="7">
    <location>
        <begin position="253"/>
        <end position="271"/>
    </location>
</feature>
<keyword evidence="10" id="KW-1185">Reference proteome</keyword>
<feature type="transmembrane region" description="Helical" evidence="7">
    <location>
        <begin position="221"/>
        <end position="241"/>
    </location>
</feature>
<feature type="transmembrane region" description="Helical" evidence="7">
    <location>
        <begin position="9"/>
        <end position="28"/>
    </location>
</feature>
<feature type="transmembrane region" description="Helical" evidence="7">
    <location>
        <begin position="278"/>
        <end position="297"/>
    </location>
</feature>
<dbReference type="PANTHER" id="PTHR40074">
    <property type="entry name" value="O-ACETYLTRANSFERASE WECH"/>
    <property type="match status" value="1"/>
</dbReference>
<feature type="transmembrane region" description="Helical" evidence="7">
    <location>
        <begin position="192"/>
        <end position="209"/>
    </location>
</feature>
<dbReference type="PANTHER" id="PTHR40074:SF2">
    <property type="entry name" value="O-ACETYLTRANSFERASE WECH"/>
    <property type="match status" value="1"/>
</dbReference>
<feature type="transmembrane region" description="Helical" evidence="7">
    <location>
        <begin position="124"/>
        <end position="145"/>
    </location>
</feature>
<protein>
    <recommendedName>
        <fullName evidence="8">Acyltransferase 3 domain-containing protein</fullName>
    </recommendedName>
</protein>
<sequence length="366" mass="43069">MKRAYINEIFFIRFIACLCVVFIHSITLSQQNYELSAFTSDMFYQFKMTLMFATPVFVMISEFLLSYSYPDRMPKAKPFWKKRFLYIFVPYLIMSVIYTLYGLWAGSGITWSGFVDLFFDKTVLGVWHGYFVLIIFQFYALHFLLKKYFDRYPPLVMIGLSLVINVLYLGFFNLKGSSSFPALAFLWDHYKLPFLGWIFYFTIAYYAGKHINVFLDLLRKYRYYAIPAVIITGLIPLYIRYSNFYSVVSSKRFDIVVYTFFVFCLLYLIAIRMKKTPLFVLWVSSCSYGIYLLHPLVQYNAIRWFEQLPFTMTLDVHIALLFILGVGVPMIAVYLLNLIPYGSFVAGKINMPRTPVRIDETKTKVS</sequence>
<organism evidence="9 10">
    <name type="scientific">Halobacillus mangrovi</name>
    <dbReference type="NCBI Taxonomy" id="402384"/>
    <lineage>
        <taxon>Bacteria</taxon>
        <taxon>Bacillati</taxon>
        <taxon>Bacillota</taxon>
        <taxon>Bacilli</taxon>
        <taxon>Bacillales</taxon>
        <taxon>Bacillaceae</taxon>
        <taxon>Halobacillus</taxon>
    </lineage>
</organism>
<gene>
    <name evidence="9" type="ORF">HM131_05410</name>
</gene>
<evidence type="ECO:0000256" key="7">
    <source>
        <dbReference type="SAM" id="Phobius"/>
    </source>
</evidence>
<dbReference type="Proteomes" id="UP000192527">
    <property type="component" value="Chromosome"/>
</dbReference>
<dbReference type="STRING" id="402384.HM131_05410"/>
<dbReference type="KEGG" id="hmn:HM131_05410"/>
<keyword evidence="4 7" id="KW-0812">Transmembrane</keyword>
<dbReference type="AlphaFoldDB" id="A0A1W5ZST1"/>
<comment type="subcellular location">
    <subcellularLocation>
        <location evidence="1">Cell membrane</location>
        <topology evidence="1">Multi-pass membrane protein</topology>
    </subcellularLocation>
</comment>
<evidence type="ECO:0000259" key="8">
    <source>
        <dbReference type="Pfam" id="PF01757"/>
    </source>
</evidence>
<comment type="similarity">
    <text evidence="2">Belongs to the acyltransferase 3 family.</text>
</comment>
<dbReference type="GO" id="GO:0016413">
    <property type="term" value="F:O-acetyltransferase activity"/>
    <property type="evidence" value="ECO:0007669"/>
    <property type="project" value="TreeGrafter"/>
</dbReference>
<evidence type="ECO:0000313" key="9">
    <source>
        <dbReference type="EMBL" id="ARI76307.1"/>
    </source>
</evidence>
<feature type="transmembrane region" description="Helical" evidence="7">
    <location>
        <begin position="317"/>
        <end position="339"/>
    </location>
</feature>
<dbReference type="RefSeq" id="WP_085028708.1">
    <property type="nucleotide sequence ID" value="NZ_CP020772.1"/>
</dbReference>
<dbReference type="GO" id="GO:0005886">
    <property type="term" value="C:plasma membrane"/>
    <property type="evidence" value="ECO:0007669"/>
    <property type="project" value="UniProtKB-SubCell"/>
</dbReference>
<dbReference type="OrthoDB" id="65129at2"/>
<feature type="transmembrane region" description="Helical" evidence="7">
    <location>
        <begin position="85"/>
        <end position="104"/>
    </location>
</feature>
<evidence type="ECO:0000313" key="10">
    <source>
        <dbReference type="Proteomes" id="UP000192527"/>
    </source>
</evidence>
<evidence type="ECO:0000256" key="1">
    <source>
        <dbReference type="ARBA" id="ARBA00004651"/>
    </source>
</evidence>
<evidence type="ECO:0000256" key="5">
    <source>
        <dbReference type="ARBA" id="ARBA00022989"/>
    </source>
</evidence>
<proteinExistence type="inferred from homology"/>
<dbReference type="InterPro" id="IPR002656">
    <property type="entry name" value="Acyl_transf_3_dom"/>
</dbReference>
<feature type="domain" description="Acyltransferase 3" evidence="8">
    <location>
        <begin position="11"/>
        <end position="331"/>
    </location>
</feature>
<dbReference type="GO" id="GO:0009246">
    <property type="term" value="P:enterobacterial common antigen biosynthetic process"/>
    <property type="evidence" value="ECO:0007669"/>
    <property type="project" value="TreeGrafter"/>
</dbReference>
<feature type="transmembrane region" description="Helical" evidence="7">
    <location>
        <begin position="152"/>
        <end position="172"/>
    </location>
</feature>